<gene>
    <name evidence="1" type="ORF">Syun_001799</name>
</gene>
<dbReference type="PANTHER" id="PTHR46250:SF17">
    <property type="entry name" value="MYB_SANT-LIKE DOMAIN-CONTAINING PROTEIN"/>
    <property type="match status" value="1"/>
</dbReference>
<sequence>MIHGAQHSSSGFSFNNTSNMIVAEDDVWDDYIAQWCSKSFIHYEKCCLVFGNGRATGENAFDDVDAVEELGGDNESNSENGSNPIASEDVEVTQRTFWSQSVTLEVTTNLNKRKKRTSDGGLIEYMISAAQILGSELSKASNDISVAINAYRNMRHLVMAAMEEVPEISEVDKTMYNAKIMGRPKLMHAFLSCKDPFCFAWLQRMFSDI</sequence>
<name>A0AAP0Q852_9MAGN</name>
<evidence type="ECO:0000313" key="2">
    <source>
        <dbReference type="Proteomes" id="UP001420932"/>
    </source>
</evidence>
<dbReference type="AlphaFoldDB" id="A0AAP0Q852"/>
<proteinExistence type="predicted"/>
<dbReference type="EMBL" id="JBBNAF010000001">
    <property type="protein sequence ID" value="KAK9169659.1"/>
    <property type="molecule type" value="Genomic_DNA"/>
</dbReference>
<accession>A0AAP0Q852</accession>
<reference evidence="1 2" key="1">
    <citation type="submission" date="2024-01" db="EMBL/GenBank/DDBJ databases">
        <title>Genome assemblies of Stephania.</title>
        <authorList>
            <person name="Yang L."/>
        </authorList>
    </citation>
    <scope>NUCLEOTIDE SEQUENCE [LARGE SCALE GENOMIC DNA]</scope>
    <source>
        <strain evidence="1">YNDBR</strain>
        <tissue evidence="1">Leaf</tissue>
    </source>
</reference>
<protein>
    <submittedName>
        <fullName evidence="1">Uncharacterized protein</fullName>
    </submittedName>
</protein>
<dbReference type="PANTHER" id="PTHR46250">
    <property type="entry name" value="MYB/SANT-LIKE DNA-BINDING DOMAIN PROTEIN-RELATED"/>
    <property type="match status" value="1"/>
</dbReference>
<keyword evidence="2" id="KW-1185">Reference proteome</keyword>
<comment type="caution">
    <text evidence="1">The sequence shown here is derived from an EMBL/GenBank/DDBJ whole genome shotgun (WGS) entry which is preliminary data.</text>
</comment>
<evidence type="ECO:0000313" key="1">
    <source>
        <dbReference type="EMBL" id="KAK9169659.1"/>
    </source>
</evidence>
<dbReference type="Proteomes" id="UP001420932">
    <property type="component" value="Unassembled WGS sequence"/>
</dbReference>
<organism evidence="1 2">
    <name type="scientific">Stephania yunnanensis</name>
    <dbReference type="NCBI Taxonomy" id="152371"/>
    <lineage>
        <taxon>Eukaryota</taxon>
        <taxon>Viridiplantae</taxon>
        <taxon>Streptophyta</taxon>
        <taxon>Embryophyta</taxon>
        <taxon>Tracheophyta</taxon>
        <taxon>Spermatophyta</taxon>
        <taxon>Magnoliopsida</taxon>
        <taxon>Ranunculales</taxon>
        <taxon>Menispermaceae</taxon>
        <taxon>Menispermoideae</taxon>
        <taxon>Cissampelideae</taxon>
        <taxon>Stephania</taxon>
    </lineage>
</organism>